<evidence type="ECO:0000313" key="4">
    <source>
        <dbReference type="EMBL" id="MDJ1134841.1"/>
    </source>
</evidence>
<keyword evidence="1" id="KW-0418">Kinase</keyword>
<gene>
    <name evidence="4" type="ORF">NMN56_023365</name>
</gene>
<protein>
    <submittedName>
        <fullName evidence="4">ATP-binding protein</fullName>
    </submittedName>
</protein>
<feature type="compositionally biased region" description="Polar residues" evidence="2">
    <location>
        <begin position="1"/>
        <end position="16"/>
    </location>
</feature>
<dbReference type="InterPro" id="IPR003594">
    <property type="entry name" value="HATPase_dom"/>
</dbReference>
<organism evidence="4 5">
    <name type="scientific">Streptomyces iconiensis</name>
    <dbReference type="NCBI Taxonomy" id="1384038"/>
    <lineage>
        <taxon>Bacteria</taxon>
        <taxon>Bacillati</taxon>
        <taxon>Actinomycetota</taxon>
        <taxon>Actinomycetes</taxon>
        <taxon>Kitasatosporales</taxon>
        <taxon>Streptomycetaceae</taxon>
        <taxon>Streptomyces</taxon>
    </lineage>
</organism>
<dbReference type="PANTHER" id="PTHR35526:SF3">
    <property type="entry name" value="ANTI-SIGMA-F FACTOR RSBW"/>
    <property type="match status" value="1"/>
</dbReference>
<comment type="caution">
    <text evidence="4">The sequence shown here is derived from an EMBL/GenBank/DDBJ whole genome shotgun (WGS) entry which is preliminary data.</text>
</comment>
<dbReference type="PANTHER" id="PTHR35526">
    <property type="entry name" value="ANTI-SIGMA-F FACTOR RSBW-RELATED"/>
    <property type="match status" value="1"/>
</dbReference>
<dbReference type="EMBL" id="JANCPR020000024">
    <property type="protein sequence ID" value="MDJ1134841.1"/>
    <property type="molecule type" value="Genomic_DNA"/>
</dbReference>
<dbReference type="InterPro" id="IPR050267">
    <property type="entry name" value="Anti-sigma-factor_SerPK"/>
</dbReference>
<proteinExistence type="predicted"/>
<keyword evidence="4" id="KW-0067">ATP-binding</keyword>
<keyword evidence="1" id="KW-0808">Transferase</keyword>
<accession>A0ABT7A0I4</accession>
<dbReference type="Gene3D" id="3.30.565.10">
    <property type="entry name" value="Histidine kinase-like ATPase, C-terminal domain"/>
    <property type="match status" value="1"/>
</dbReference>
<feature type="region of interest" description="Disordered" evidence="2">
    <location>
        <begin position="1"/>
        <end position="23"/>
    </location>
</feature>
<dbReference type="CDD" id="cd16936">
    <property type="entry name" value="HATPase_RsbW-like"/>
    <property type="match status" value="1"/>
</dbReference>
<keyword evidence="1" id="KW-0723">Serine/threonine-protein kinase</keyword>
<dbReference type="SUPFAM" id="SSF55874">
    <property type="entry name" value="ATPase domain of HSP90 chaperone/DNA topoisomerase II/histidine kinase"/>
    <property type="match status" value="1"/>
</dbReference>
<sequence>MPTHATSLPLTDTSGSPEPPGPPANWRYSLQLFHSAQAPGIARSTVRTVLHEHELVPLTGTAELVTSELVTNSYRYADSEIFLRLRWDTAAGTLRISVWDACPAHPSAPDTTDPYRTRGRGLFLVGCLAYRWGVHDFTRDCRGKAVWVELKAG</sequence>
<keyword evidence="4" id="KW-0547">Nucleotide-binding</keyword>
<keyword evidence="5" id="KW-1185">Reference proteome</keyword>
<dbReference type="GO" id="GO:0005524">
    <property type="term" value="F:ATP binding"/>
    <property type="evidence" value="ECO:0007669"/>
    <property type="project" value="UniProtKB-KW"/>
</dbReference>
<dbReference type="InterPro" id="IPR036890">
    <property type="entry name" value="HATPase_C_sf"/>
</dbReference>
<evidence type="ECO:0000259" key="3">
    <source>
        <dbReference type="Pfam" id="PF13581"/>
    </source>
</evidence>
<dbReference type="Proteomes" id="UP001214441">
    <property type="component" value="Unassembled WGS sequence"/>
</dbReference>
<evidence type="ECO:0000256" key="1">
    <source>
        <dbReference type="ARBA" id="ARBA00022527"/>
    </source>
</evidence>
<dbReference type="Pfam" id="PF13581">
    <property type="entry name" value="HATPase_c_2"/>
    <property type="match status" value="1"/>
</dbReference>
<dbReference type="RefSeq" id="WP_274045782.1">
    <property type="nucleotide sequence ID" value="NZ_JANCPR020000024.1"/>
</dbReference>
<feature type="domain" description="Histidine kinase/HSP90-like ATPase" evidence="3">
    <location>
        <begin position="59"/>
        <end position="132"/>
    </location>
</feature>
<name>A0ABT7A0I4_9ACTN</name>
<reference evidence="4 5" key="1">
    <citation type="submission" date="2023-05" db="EMBL/GenBank/DDBJ databases">
        <title>Streptantibioticus silvisoli sp. nov., acidotolerant actinomycetes 1 from pine litter.</title>
        <authorList>
            <person name="Swiecimska M."/>
            <person name="Golinska P."/>
            <person name="Sangal V."/>
            <person name="Wachnowicz B."/>
            <person name="Goodfellow M."/>
        </authorList>
    </citation>
    <scope>NUCLEOTIDE SEQUENCE [LARGE SCALE GENOMIC DNA]</scope>
    <source>
        <strain evidence="4 5">DSM 42109</strain>
    </source>
</reference>
<evidence type="ECO:0000313" key="5">
    <source>
        <dbReference type="Proteomes" id="UP001214441"/>
    </source>
</evidence>
<evidence type="ECO:0000256" key="2">
    <source>
        <dbReference type="SAM" id="MobiDB-lite"/>
    </source>
</evidence>